<organism evidence="1 2">
    <name type="scientific">Zarea fungicola</name>
    <dbReference type="NCBI Taxonomy" id="93591"/>
    <lineage>
        <taxon>Eukaryota</taxon>
        <taxon>Fungi</taxon>
        <taxon>Dikarya</taxon>
        <taxon>Ascomycota</taxon>
        <taxon>Pezizomycotina</taxon>
        <taxon>Sordariomycetes</taxon>
        <taxon>Hypocreomycetidae</taxon>
        <taxon>Hypocreales</taxon>
        <taxon>Cordycipitaceae</taxon>
        <taxon>Zarea</taxon>
    </lineage>
</organism>
<dbReference type="Proteomes" id="UP001143910">
    <property type="component" value="Unassembled WGS sequence"/>
</dbReference>
<gene>
    <name evidence="1" type="ORF">NQ176_g6602</name>
</gene>
<accession>A0ACC1N2H9</accession>
<name>A0ACC1N2H9_9HYPO</name>
<reference evidence="1" key="1">
    <citation type="submission" date="2022-08" db="EMBL/GenBank/DDBJ databases">
        <title>Genome Sequence of Lecanicillium fungicola.</title>
        <authorList>
            <person name="Buettner E."/>
        </authorList>
    </citation>
    <scope>NUCLEOTIDE SEQUENCE</scope>
    <source>
        <strain evidence="1">Babe33</strain>
    </source>
</reference>
<proteinExistence type="predicted"/>
<sequence>MGGAAKTFRVRGIPSDWDGDRLKLFLQDQDATSNPTIRSLAKEFHHRSASATVDFQVIPSSLRNLPPDKTWDLPLARTLGMRSAYLSLDADFFGLTTLFVPPKEDHKADVIAISGLGGHAFGSFKQRGGEHMWLRDSLPYDLTPKITDPPMARVMTFGYDSRIVGSRSTQSLDDIASKLHDSLRSLADDSSIRPIIFIAHSLGGLVVKQVAESREEKGLKILKSVCGLALFGVPNHGMPIASLVPMAGNGPNRFLLESISDRNPQNLADQHERFLRALESARDTEIVCFYETLESPTAQEDEKGEWNRRGPDALLVSQTSATNCRRWEDGKEHIRAINRTHSDMVKFGPEDDNYEDVCRKLRDITQRAVTKRGKEGATQDSLPSHDNTNPSSELHPGSWFLVPYPRNETFIGREYALERLQQIPLKSTSQSRTSLFGLGGIGKTQIALEYAYWVQETCPDVSVFWVHGNNTDRFRESYTSIAQKCRTPGYNNSKEDVLPLVKRWLERKDQGPWLMVIDNADDTQCFFPSPKESNNANRGIQEQHLGQYVPECSHGSILITTRDKQLGLKLAKGKLLIQIDAMSDSESELLLSTNIGQLDIVNEDLLALARRLEHLPLALAQAAAYIVAKTIQVSDYLNLLNKSDDNLIGLLMEDFETVGRDSKTSHAVAETWTLSFEHIQRQDILASELILKAFSFVTAGQDRSLNIHRLVQLVSRKWLARAKRMKYFAGQALLAVSHAFPYGDHENWVTCSKYLPHAYQVQKHEGTGSRDERAGMASLRVCLAKYVYDQGQWKEAEGLQLKALEARKELFGPDHQDTLISMRELARTYSSQGRIGEAEELQVQVMEMTKIKLEAGHPDILRIMNNLAATYMRQSRFREAEELEIQVVETSKATLGLDHPDTLGPMINLASTYRKQSRLEEAEKLLVQVIETRETKLGADHPDTWRAMTNLASIYYNQDRLEEAEKLLIQVIETRETRLRADHPDTLTAMNNLASTYYKQGRLKEAEKLLVQAIDKMETKLGADHPVTLTSMDILAQI</sequence>
<comment type="caution">
    <text evidence="1">The sequence shown here is derived from an EMBL/GenBank/DDBJ whole genome shotgun (WGS) entry which is preliminary data.</text>
</comment>
<keyword evidence="2" id="KW-1185">Reference proteome</keyword>
<evidence type="ECO:0000313" key="1">
    <source>
        <dbReference type="EMBL" id="KAJ2973452.1"/>
    </source>
</evidence>
<protein>
    <submittedName>
        <fullName evidence="1">Uncharacterized protein</fullName>
    </submittedName>
</protein>
<dbReference type="EMBL" id="JANJQO010000972">
    <property type="protein sequence ID" value="KAJ2973452.1"/>
    <property type="molecule type" value="Genomic_DNA"/>
</dbReference>
<evidence type="ECO:0000313" key="2">
    <source>
        <dbReference type="Proteomes" id="UP001143910"/>
    </source>
</evidence>